<dbReference type="SMART" id="SM00293">
    <property type="entry name" value="PWWP"/>
    <property type="match status" value="1"/>
</dbReference>
<feature type="compositionally biased region" description="Low complexity" evidence="1">
    <location>
        <begin position="151"/>
        <end position="170"/>
    </location>
</feature>
<name>A0A8D8S7F3_9HEMI</name>
<keyword evidence="3" id="KW-0489">Methyltransferase</keyword>
<dbReference type="CDD" id="cd20144">
    <property type="entry name" value="PWWP_NSD_rpt1"/>
    <property type="match status" value="1"/>
</dbReference>
<feature type="compositionally biased region" description="Basic and acidic residues" evidence="1">
    <location>
        <begin position="178"/>
        <end position="191"/>
    </location>
</feature>
<evidence type="ECO:0000313" key="3">
    <source>
        <dbReference type="EMBL" id="CAG6662707.1"/>
    </source>
</evidence>
<sequence length="295" mass="31969">MSKSEFSVGDLMWAKIGSYPYWPCIISTSPGTQNFQKPAKKGSLVHVHFFGDNGKHSWVSSSALMEFKGLEEFNKLKFKSGDTTKPQPGFNVKSNLKAPWDEAVKEIESVQKKDVSKRLDAYYGMYPLKMSSSSGGSSKRKSVSSDEDVPAAKVVKSAPPKKAIKAAAVAESLQNGDVEEKKESKSSKEPEDSQPEQPVPAPVKSKKEPKSKKGAAAAAPATAVAPAPEVQPDPAEDSEDDKEPSIDLKLIANKFHEILTAVISNKKQLSLAKSLISKITELAVHNELTDKTDVK</sequence>
<dbReference type="PROSITE" id="PS50812">
    <property type="entry name" value="PWWP"/>
    <property type="match status" value="1"/>
</dbReference>
<feature type="domain" description="PWWP" evidence="2">
    <location>
        <begin position="8"/>
        <end position="69"/>
    </location>
</feature>
<dbReference type="Gene3D" id="2.30.30.140">
    <property type="match status" value="1"/>
</dbReference>
<accession>A0A8D8S7F3</accession>
<dbReference type="SUPFAM" id="SSF63748">
    <property type="entry name" value="Tudor/PWWP/MBT"/>
    <property type="match status" value="1"/>
</dbReference>
<keyword evidence="3" id="KW-0808">Transferase</keyword>
<dbReference type="Pfam" id="PF00855">
    <property type="entry name" value="PWWP"/>
    <property type="match status" value="1"/>
</dbReference>
<dbReference type="PANTHER" id="PTHR15999">
    <property type="entry name" value="ZINC FINGER CW-TYPE PWWP DOMAIN PROTEIN 1"/>
    <property type="match status" value="1"/>
</dbReference>
<organism evidence="3">
    <name type="scientific">Cacopsylla melanoneura</name>
    <dbReference type="NCBI Taxonomy" id="428564"/>
    <lineage>
        <taxon>Eukaryota</taxon>
        <taxon>Metazoa</taxon>
        <taxon>Ecdysozoa</taxon>
        <taxon>Arthropoda</taxon>
        <taxon>Hexapoda</taxon>
        <taxon>Insecta</taxon>
        <taxon>Pterygota</taxon>
        <taxon>Neoptera</taxon>
        <taxon>Paraneoptera</taxon>
        <taxon>Hemiptera</taxon>
        <taxon>Sternorrhyncha</taxon>
        <taxon>Psylloidea</taxon>
        <taxon>Psyllidae</taxon>
        <taxon>Psyllinae</taxon>
        <taxon>Cacopsylla</taxon>
    </lineage>
</organism>
<dbReference type="AlphaFoldDB" id="A0A8D8S7F3"/>
<reference evidence="3" key="1">
    <citation type="submission" date="2021-05" db="EMBL/GenBank/DDBJ databases">
        <authorList>
            <person name="Alioto T."/>
            <person name="Alioto T."/>
            <person name="Gomez Garrido J."/>
        </authorList>
    </citation>
    <scope>NUCLEOTIDE SEQUENCE</scope>
</reference>
<dbReference type="InterPro" id="IPR000313">
    <property type="entry name" value="PWWP_dom"/>
</dbReference>
<proteinExistence type="predicted"/>
<dbReference type="EMBL" id="HBUF01203371">
    <property type="protein sequence ID" value="CAG6662707.1"/>
    <property type="molecule type" value="Transcribed_RNA"/>
</dbReference>
<dbReference type="InterPro" id="IPR042778">
    <property type="entry name" value="ZCWPW1/ZCWPW2"/>
</dbReference>
<dbReference type="GO" id="GO:0032259">
    <property type="term" value="P:methylation"/>
    <property type="evidence" value="ECO:0007669"/>
    <property type="project" value="UniProtKB-KW"/>
</dbReference>
<dbReference type="PANTHER" id="PTHR15999:SF2">
    <property type="entry name" value="ZINC FINGER CW-TYPE PWWP DOMAIN PROTEIN 1"/>
    <property type="match status" value="1"/>
</dbReference>
<dbReference type="GO" id="GO:0008168">
    <property type="term" value="F:methyltransferase activity"/>
    <property type="evidence" value="ECO:0007669"/>
    <property type="project" value="UniProtKB-KW"/>
</dbReference>
<evidence type="ECO:0000256" key="1">
    <source>
        <dbReference type="SAM" id="MobiDB-lite"/>
    </source>
</evidence>
<feature type="region of interest" description="Disordered" evidence="1">
    <location>
        <begin position="130"/>
        <end position="245"/>
    </location>
</feature>
<evidence type="ECO:0000259" key="2">
    <source>
        <dbReference type="PROSITE" id="PS50812"/>
    </source>
</evidence>
<protein>
    <submittedName>
        <fullName evidence="3">Probable histone-lysine N-methyltransferase Mes-4</fullName>
    </submittedName>
</protein>
<feature type="compositionally biased region" description="Low complexity" evidence="1">
    <location>
        <begin position="214"/>
        <end position="230"/>
    </location>
</feature>